<gene>
    <name evidence="1" type="ORF">IHE45_20G046700</name>
</gene>
<reference evidence="2" key="1">
    <citation type="journal article" date="2022" name="Nat. Commun.">
        <title>Chromosome evolution and the genetic basis of agronomically important traits in greater yam.</title>
        <authorList>
            <person name="Bredeson J.V."/>
            <person name="Lyons J.B."/>
            <person name="Oniyinde I.O."/>
            <person name="Okereke N.R."/>
            <person name="Kolade O."/>
            <person name="Nnabue I."/>
            <person name="Nwadili C.O."/>
            <person name="Hribova E."/>
            <person name="Parker M."/>
            <person name="Nwogha J."/>
            <person name="Shu S."/>
            <person name="Carlson J."/>
            <person name="Kariba R."/>
            <person name="Muthemba S."/>
            <person name="Knop K."/>
            <person name="Barton G.J."/>
            <person name="Sherwood A.V."/>
            <person name="Lopez-Montes A."/>
            <person name="Asiedu R."/>
            <person name="Jamnadass R."/>
            <person name="Muchugi A."/>
            <person name="Goodstein D."/>
            <person name="Egesi C.N."/>
            <person name="Featherston J."/>
            <person name="Asfaw A."/>
            <person name="Simpson G.G."/>
            <person name="Dolezel J."/>
            <person name="Hendre P.S."/>
            <person name="Van Deynze A."/>
            <person name="Kumar P.L."/>
            <person name="Obidiegwu J.E."/>
            <person name="Bhattacharjee R."/>
            <person name="Rokhsar D.S."/>
        </authorList>
    </citation>
    <scope>NUCLEOTIDE SEQUENCE [LARGE SCALE GENOMIC DNA]</scope>
    <source>
        <strain evidence="2">cv. TDa95/00328</strain>
    </source>
</reference>
<protein>
    <submittedName>
        <fullName evidence="1">CXXC motif containing zinc binding protein eukaryotic protein</fullName>
    </submittedName>
</protein>
<sequence>MVFYLLSFTAELENLTNLQPRGGCDDPNYVYGFKCKLCGRDGTIQMVPKYGEPLTLDASQKEAFTKLMVFECRGFEPIDFIFGDGWVAESTSGTKFDVDLSGGEFAEYDEQGECPVGISSLQAKFKVAKKQERYGRTTYV</sequence>
<evidence type="ECO:0000313" key="2">
    <source>
        <dbReference type="Proteomes" id="UP000827976"/>
    </source>
</evidence>
<name>A0ACB7TTU7_DIOAL</name>
<organism evidence="1 2">
    <name type="scientific">Dioscorea alata</name>
    <name type="common">Purple yam</name>
    <dbReference type="NCBI Taxonomy" id="55571"/>
    <lineage>
        <taxon>Eukaryota</taxon>
        <taxon>Viridiplantae</taxon>
        <taxon>Streptophyta</taxon>
        <taxon>Embryophyta</taxon>
        <taxon>Tracheophyta</taxon>
        <taxon>Spermatophyta</taxon>
        <taxon>Magnoliopsida</taxon>
        <taxon>Liliopsida</taxon>
        <taxon>Dioscoreales</taxon>
        <taxon>Dioscoreaceae</taxon>
        <taxon>Dioscorea</taxon>
    </lineage>
</organism>
<dbReference type="Proteomes" id="UP000827976">
    <property type="component" value="Chromosome 20"/>
</dbReference>
<dbReference type="EMBL" id="CM037030">
    <property type="protein sequence ID" value="KAH7651284.1"/>
    <property type="molecule type" value="Genomic_DNA"/>
</dbReference>
<evidence type="ECO:0000313" key="1">
    <source>
        <dbReference type="EMBL" id="KAH7651284.1"/>
    </source>
</evidence>
<accession>A0ACB7TTU7</accession>
<proteinExistence type="predicted"/>
<comment type="caution">
    <text evidence="1">The sequence shown here is derived from an EMBL/GenBank/DDBJ whole genome shotgun (WGS) entry which is preliminary data.</text>
</comment>
<keyword evidence="2" id="KW-1185">Reference proteome</keyword>